<dbReference type="EMBL" id="VUNQ01000001">
    <property type="protein sequence ID" value="MST99885.1"/>
    <property type="molecule type" value="Genomic_DNA"/>
</dbReference>
<feature type="binding site" evidence="7 9">
    <location>
        <position position="74"/>
    </location>
    <ligand>
        <name>substrate</name>
    </ligand>
</feature>
<comment type="function">
    <text evidence="7">Catalyzes a trans-dehydration via an enolate intermediate.</text>
</comment>
<comment type="caution">
    <text evidence="11">The sequence shown here is derived from an EMBL/GenBank/DDBJ whole genome shotgun (WGS) entry which is preliminary data.</text>
</comment>
<evidence type="ECO:0000313" key="11">
    <source>
        <dbReference type="EMBL" id="MST99885.1"/>
    </source>
</evidence>
<evidence type="ECO:0000256" key="7">
    <source>
        <dbReference type="HAMAP-Rule" id="MF_00169"/>
    </source>
</evidence>
<comment type="subunit">
    <text evidence="4 7">Homododecamer.</text>
</comment>
<protein>
    <recommendedName>
        <fullName evidence="5 7">3-dehydroquinate dehydratase</fullName>
        <shortName evidence="7">3-dehydroquinase</shortName>
        <ecNumber evidence="5 7">4.2.1.10</ecNumber>
    </recommendedName>
    <alternativeName>
        <fullName evidence="7">Type II DHQase</fullName>
    </alternativeName>
</protein>
<name>A0A6N7XDR7_9FIRM</name>
<dbReference type="Gene3D" id="3.40.50.9100">
    <property type="entry name" value="Dehydroquinase, class II"/>
    <property type="match status" value="1"/>
</dbReference>
<dbReference type="Proteomes" id="UP000469523">
    <property type="component" value="Unassembled WGS sequence"/>
</dbReference>
<evidence type="ECO:0000256" key="8">
    <source>
        <dbReference type="PIRSR" id="PIRSR001399-1"/>
    </source>
</evidence>
<organism evidence="11 12">
    <name type="scientific">Tissierella pigra</name>
    <dbReference type="NCBI Taxonomy" id="2607614"/>
    <lineage>
        <taxon>Bacteria</taxon>
        <taxon>Bacillati</taxon>
        <taxon>Bacillota</taxon>
        <taxon>Tissierellia</taxon>
        <taxon>Tissierellales</taxon>
        <taxon>Tissierellaceae</taxon>
        <taxon>Tissierella</taxon>
    </lineage>
</organism>
<dbReference type="GO" id="GO:0019631">
    <property type="term" value="P:quinate catabolic process"/>
    <property type="evidence" value="ECO:0007669"/>
    <property type="project" value="TreeGrafter"/>
</dbReference>
<dbReference type="EC" id="4.2.1.10" evidence="5 7"/>
<feature type="binding site" evidence="7 9">
    <location>
        <position position="111"/>
    </location>
    <ligand>
        <name>substrate</name>
    </ligand>
</feature>
<feature type="binding site" evidence="7 9">
    <location>
        <begin position="101"/>
        <end position="102"/>
    </location>
    <ligand>
        <name>substrate</name>
    </ligand>
</feature>
<dbReference type="PROSITE" id="PS01029">
    <property type="entry name" value="DEHYDROQUINASE_II"/>
    <property type="match status" value="1"/>
</dbReference>
<dbReference type="Pfam" id="PF01220">
    <property type="entry name" value="DHquinase_II"/>
    <property type="match status" value="1"/>
</dbReference>
<evidence type="ECO:0000256" key="3">
    <source>
        <dbReference type="ARBA" id="ARBA00011037"/>
    </source>
</evidence>
<dbReference type="InterPro" id="IPR001874">
    <property type="entry name" value="DHquinase_II"/>
</dbReference>
<dbReference type="NCBIfam" id="NF003806">
    <property type="entry name" value="PRK05395.1-3"/>
    <property type="match status" value="1"/>
</dbReference>
<evidence type="ECO:0000256" key="2">
    <source>
        <dbReference type="ARBA" id="ARBA00004902"/>
    </source>
</evidence>
<keyword evidence="7" id="KW-0028">Amino-acid biosynthesis</keyword>
<feature type="binding site" evidence="7 9">
    <location>
        <position position="80"/>
    </location>
    <ligand>
        <name>substrate</name>
    </ligand>
</feature>
<reference evidence="11 12" key="1">
    <citation type="submission" date="2019-09" db="EMBL/GenBank/DDBJ databases">
        <title>In-depth cultivation of the pig gut microbiome towards novel bacterial diversity and tailored functional studies.</title>
        <authorList>
            <person name="Wylensek D."/>
            <person name="Hitch T.C.A."/>
            <person name="Clavel T."/>
        </authorList>
    </citation>
    <scope>NUCLEOTIDE SEQUENCE [LARGE SCALE GENOMIC DNA]</scope>
    <source>
        <strain evidence="11 12">WCA3-693-APC-4?</strain>
    </source>
</reference>
<feature type="binding site" evidence="7 9">
    <location>
        <position position="87"/>
    </location>
    <ligand>
        <name>substrate</name>
    </ligand>
</feature>
<evidence type="ECO:0000256" key="6">
    <source>
        <dbReference type="ARBA" id="ARBA00023239"/>
    </source>
</evidence>
<proteinExistence type="inferred from homology"/>
<dbReference type="AlphaFoldDB" id="A0A6N7XDR7"/>
<evidence type="ECO:0000256" key="9">
    <source>
        <dbReference type="PIRSR" id="PIRSR001399-2"/>
    </source>
</evidence>
<evidence type="ECO:0000256" key="1">
    <source>
        <dbReference type="ARBA" id="ARBA00001864"/>
    </source>
</evidence>
<gene>
    <name evidence="7 11" type="primary">aroQ</name>
    <name evidence="11" type="ORF">FYJ83_00205</name>
</gene>
<feature type="active site" description="Proton donor" evidence="7 8">
    <location>
        <position position="100"/>
    </location>
</feature>
<dbReference type="GO" id="GO:0003855">
    <property type="term" value="F:3-dehydroquinate dehydratase activity"/>
    <property type="evidence" value="ECO:0007669"/>
    <property type="project" value="UniProtKB-UniRule"/>
</dbReference>
<dbReference type="PANTHER" id="PTHR21272">
    <property type="entry name" value="CATABOLIC 3-DEHYDROQUINASE"/>
    <property type="match status" value="1"/>
</dbReference>
<dbReference type="InterPro" id="IPR018509">
    <property type="entry name" value="DHquinase_II_CS"/>
</dbReference>
<accession>A0A6N7XDR7</accession>
<dbReference type="RefSeq" id="WP_154437915.1">
    <property type="nucleotide sequence ID" value="NZ_JAHLPJ010000001.1"/>
</dbReference>
<comment type="pathway">
    <text evidence="2 7">Metabolic intermediate biosynthesis; chorismate biosynthesis; chorismate from D-erythrose 4-phosphate and phosphoenolpyruvate: step 3/7.</text>
</comment>
<dbReference type="PANTHER" id="PTHR21272:SF3">
    <property type="entry name" value="CATABOLIC 3-DEHYDROQUINASE"/>
    <property type="match status" value="1"/>
</dbReference>
<dbReference type="NCBIfam" id="NF003805">
    <property type="entry name" value="PRK05395.1-2"/>
    <property type="match status" value="1"/>
</dbReference>
<comment type="catalytic activity">
    <reaction evidence="1 7">
        <text>3-dehydroquinate = 3-dehydroshikimate + H2O</text>
        <dbReference type="Rhea" id="RHEA:21096"/>
        <dbReference type="ChEBI" id="CHEBI:15377"/>
        <dbReference type="ChEBI" id="CHEBI:16630"/>
        <dbReference type="ChEBI" id="CHEBI:32364"/>
        <dbReference type="EC" id="4.2.1.10"/>
    </reaction>
</comment>
<dbReference type="GO" id="GO:0008652">
    <property type="term" value="P:amino acid biosynthetic process"/>
    <property type="evidence" value="ECO:0007669"/>
    <property type="project" value="UniProtKB-KW"/>
</dbReference>
<evidence type="ECO:0000256" key="10">
    <source>
        <dbReference type="PIRSR" id="PIRSR001399-3"/>
    </source>
</evidence>
<feature type="active site" description="Proton acceptor" evidence="7 8">
    <location>
        <position position="22"/>
    </location>
</feature>
<sequence length="143" mass="16049">MKVLIIHGPNLNLLGKRDSSIYGEKTLEEINNLIKSRASQLDMEVEIFQSNHEGQIVDKIQDIVSKDYKGLIINPAAFTHYSIAIRDAIEILDVPVIEVHLSNIYKRENFRKESVIVPVCTGQISGLGYNGYLVAIDALKIIE</sequence>
<dbReference type="InterPro" id="IPR036441">
    <property type="entry name" value="DHquinase_II_sf"/>
</dbReference>
<evidence type="ECO:0000256" key="5">
    <source>
        <dbReference type="ARBA" id="ARBA00012060"/>
    </source>
</evidence>
<dbReference type="UniPathway" id="UPA00053">
    <property type="reaction ID" value="UER00086"/>
</dbReference>
<evidence type="ECO:0000313" key="12">
    <source>
        <dbReference type="Proteomes" id="UP000469523"/>
    </source>
</evidence>
<dbReference type="HAMAP" id="MF_00169">
    <property type="entry name" value="AroQ"/>
    <property type="match status" value="1"/>
</dbReference>
<dbReference type="CDD" id="cd00466">
    <property type="entry name" value="DHQase_II"/>
    <property type="match status" value="1"/>
</dbReference>
<keyword evidence="7" id="KW-0057">Aromatic amino acid biosynthesis</keyword>
<comment type="similarity">
    <text evidence="3 7">Belongs to the type-II 3-dehydroquinase family.</text>
</comment>
<dbReference type="GO" id="GO:0009423">
    <property type="term" value="P:chorismate biosynthetic process"/>
    <property type="evidence" value="ECO:0007669"/>
    <property type="project" value="UniProtKB-UniRule"/>
</dbReference>
<dbReference type="SUPFAM" id="SSF52304">
    <property type="entry name" value="Type II 3-dehydroquinate dehydratase"/>
    <property type="match status" value="1"/>
</dbReference>
<dbReference type="PIRSF" id="PIRSF001399">
    <property type="entry name" value="DHquinase_II"/>
    <property type="match status" value="1"/>
</dbReference>
<feature type="site" description="Transition state stabilizer" evidence="7 10">
    <location>
        <position position="17"/>
    </location>
</feature>
<evidence type="ECO:0000256" key="4">
    <source>
        <dbReference type="ARBA" id="ARBA00011193"/>
    </source>
</evidence>
<dbReference type="NCBIfam" id="NF003807">
    <property type="entry name" value="PRK05395.1-4"/>
    <property type="match status" value="1"/>
</dbReference>
<dbReference type="NCBIfam" id="TIGR01088">
    <property type="entry name" value="aroQ"/>
    <property type="match status" value="1"/>
</dbReference>
<keyword evidence="6 7" id="KW-0456">Lyase</keyword>
<keyword evidence="12" id="KW-1185">Reference proteome</keyword>
<dbReference type="GO" id="GO:0009073">
    <property type="term" value="P:aromatic amino acid family biosynthetic process"/>
    <property type="evidence" value="ECO:0007669"/>
    <property type="project" value="UniProtKB-KW"/>
</dbReference>